<comment type="caution">
    <text evidence="2">The sequence shown here is derived from an EMBL/GenBank/DDBJ whole genome shotgun (WGS) entry which is preliminary data.</text>
</comment>
<organism evidence="2 3">
    <name type="scientific">Phytophthora lilii</name>
    <dbReference type="NCBI Taxonomy" id="2077276"/>
    <lineage>
        <taxon>Eukaryota</taxon>
        <taxon>Sar</taxon>
        <taxon>Stramenopiles</taxon>
        <taxon>Oomycota</taxon>
        <taxon>Peronosporomycetes</taxon>
        <taxon>Peronosporales</taxon>
        <taxon>Peronosporaceae</taxon>
        <taxon>Phytophthora</taxon>
    </lineage>
</organism>
<dbReference type="Proteomes" id="UP001165083">
    <property type="component" value="Unassembled WGS sequence"/>
</dbReference>
<reference evidence="2" key="1">
    <citation type="submission" date="2023-04" db="EMBL/GenBank/DDBJ databases">
        <title>Phytophthora lilii NBRC 32176.</title>
        <authorList>
            <person name="Ichikawa N."/>
            <person name="Sato H."/>
            <person name="Tonouchi N."/>
        </authorList>
    </citation>
    <scope>NUCLEOTIDE SEQUENCE</scope>
    <source>
        <strain evidence="2">NBRC 32176</strain>
    </source>
</reference>
<feature type="region of interest" description="Disordered" evidence="1">
    <location>
        <begin position="201"/>
        <end position="232"/>
    </location>
</feature>
<name>A0A9W6TQ90_9STRA</name>
<sequence length="988" mass="111093">MEREVDFYCKEILRWTSGKPQCEVLTSQALFSLGLLLVEKNSTEFPIVFWGLNGRLESSMKHLEDHPVVMPKPSQTAESSVNTAKFRDMISRRRRDQGKLTIVLKMIEKPSSGARVGPLYGSAVERSLEHVFGAGLAACLNCAIRKFVEAKGLKVAMEIFQLVLPRAQDKPLKCLQVTSAPPDEFGDIDDDIYLSIKMPEASKEGQKSTPDPVWTTKNVDIPEESNAVQNTTPDSTWTVLDCETKAVNLIMANNVRTVLQSLVLNYPLSDAPAFTELYAIDLFGRILSTCEVQFLWSNVTSATVKSRNLASRVLSSALKYNSKKDWFNHVFLKSNGGDHELATAWLLGTLDVSALNSASTVAKFEDAPFSVGKTRIDDAASNNHQSARDSDYWVMLTDGIIYHLLRKDSLGIGAMDSQILTLLQEVASTCKFPTVVRANGEGLQDVATLYDLHLDVFQSFCRSAGATWALYTKSPTQWNAMNQFRVKMARIFVSFLDRAYKINFRRACDEIDKMNHNWHKFAKLFLRQAGVNTTGGRSYHEMDDTIKSFDDRLQGLTTMFRFMYQCMDALLFYCGGMAIGDTNLFFDAMELLFRQVNSAEYPQAVKRLEGQPQRKSARNVNEELQTGFCPAAIGFVDSVRLFFARQKYPSLLHWFAQTSDIYQTFSTRGWFISPLRTLFVNILDPDGPLGIHSYYPADDHDTSLDMDVRAVRREAFYISCGLFNCKCTRSFEHSRNQSTSTSCARIQQLRKFILDNFVRETLSYVLQEDVTTLLETMVPLCQFMRAVLNHANLNVSISRGPQVVECNADSSNGCLDHYDFQLKEVHPCLEWMVECLIKLAPGENAVNSTISCVLLIELCGIVCEAIAFNEYQPMLELIDLVDLAVCYLQTIYLALSKTSTCTMDTLFSFRVDSSPLIKLNMYQFSQSAFRDIMVSHQHAQVLSGQTDSYGISLARATTDLLAAIGRVAQQCSTSSDQRIRGFTTLSSR</sequence>
<evidence type="ECO:0000313" key="2">
    <source>
        <dbReference type="EMBL" id="GMF17634.1"/>
    </source>
</evidence>
<proteinExistence type="predicted"/>
<protein>
    <submittedName>
        <fullName evidence="2">Unnamed protein product</fullName>
    </submittedName>
</protein>
<evidence type="ECO:0000313" key="3">
    <source>
        <dbReference type="Proteomes" id="UP001165083"/>
    </source>
</evidence>
<dbReference type="EMBL" id="BSXW01000289">
    <property type="protein sequence ID" value="GMF17634.1"/>
    <property type="molecule type" value="Genomic_DNA"/>
</dbReference>
<gene>
    <name evidence="2" type="ORF">Plil01_000648300</name>
</gene>
<dbReference type="AlphaFoldDB" id="A0A9W6TQ90"/>
<keyword evidence="3" id="KW-1185">Reference proteome</keyword>
<accession>A0A9W6TQ90</accession>
<dbReference type="OrthoDB" id="121157at2759"/>
<evidence type="ECO:0000256" key="1">
    <source>
        <dbReference type="SAM" id="MobiDB-lite"/>
    </source>
</evidence>